<reference evidence="1 2" key="1">
    <citation type="journal article" date="2019" name="Commun. Biol.">
        <title>The bagworm genome reveals a unique fibroin gene that provides high tensile strength.</title>
        <authorList>
            <person name="Kono N."/>
            <person name="Nakamura H."/>
            <person name="Ohtoshi R."/>
            <person name="Tomita M."/>
            <person name="Numata K."/>
            <person name="Arakawa K."/>
        </authorList>
    </citation>
    <scope>NUCLEOTIDE SEQUENCE [LARGE SCALE GENOMIC DNA]</scope>
</reference>
<dbReference type="Proteomes" id="UP000299102">
    <property type="component" value="Unassembled WGS sequence"/>
</dbReference>
<organism evidence="1 2">
    <name type="scientific">Eumeta variegata</name>
    <name type="common">Bagworm moth</name>
    <name type="synonym">Eumeta japonica</name>
    <dbReference type="NCBI Taxonomy" id="151549"/>
    <lineage>
        <taxon>Eukaryota</taxon>
        <taxon>Metazoa</taxon>
        <taxon>Ecdysozoa</taxon>
        <taxon>Arthropoda</taxon>
        <taxon>Hexapoda</taxon>
        <taxon>Insecta</taxon>
        <taxon>Pterygota</taxon>
        <taxon>Neoptera</taxon>
        <taxon>Endopterygota</taxon>
        <taxon>Lepidoptera</taxon>
        <taxon>Glossata</taxon>
        <taxon>Ditrysia</taxon>
        <taxon>Tineoidea</taxon>
        <taxon>Psychidae</taxon>
        <taxon>Oiketicinae</taxon>
        <taxon>Eumeta</taxon>
    </lineage>
</organism>
<keyword evidence="2" id="KW-1185">Reference proteome</keyword>
<accession>A0A4C1STC2</accession>
<comment type="caution">
    <text evidence="1">The sequence shown here is derived from an EMBL/GenBank/DDBJ whole genome shotgun (WGS) entry which is preliminary data.</text>
</comment>
<dbReference type="EMBL" id="BGZK01003908">
    <property type="protein sequence ID" value="GBP05483.1"/>
    <property type="molecule type" value="Genomic_DNA"/>
</dbReference>
<dbReference type="AlphaFoldDB" id="A0A4C1STC2"/>
<evidence type="ECO:0000313" key="1">
    <source>
        <dbReference type="EMBL" id="GBP05483.1"/>
    </source>
</evidence>
<proteinExistence type="predicted"/>
<name>A0A4C1STC2_EUMVA</name>
<protein>
    <submittedName>
        <fullName evidence="1">Uncharacterized protein</fullName>
    </submittedName>
</protein>
<gene>
    <name evidence="1" type="ORF">EVAR_67081_1</name>
</gene>
<sequence>MKNPLRVNGARALRKLAYINRRDGSPPTQNTEHGTVHVHIGSMKSSSDAQGSIWIGIKPAIGIESRATAAEIEGGSYSERNVTKL</sequence>
<evidence type="ECO:0000313" key="2">
    <source>
        <dbReference type="Proteomes" id="UP000299102"/>
    </source>
</evidence>